<keyword evidence="2" id="KW-1185">Reference proteome</keyword>
<protein>
    <submittedName>
        <fullName evidence="1">Uncharacterized protein</fullName>
    </submittedName>
</protein>
<comment type="caution">
    <text evidence="1">The sequence shown here is derived from an EMBL/GenBank/DDBJ whole genome shotgun (WGS) entry which is preliminary data.</text>
</comment>
<dbReference type="Proteomes" id="UP000807504">
    <property type="component" value="Unassembled WGS sequence"/>
</dbReference>
<evidence type="ECO:0000313" key="1">
    <source>
        <dbReference type="EMBL" id="KAF8785109.1"/>
    </source>
</evidence>
<reference evidence="1" key="2">
    <citation type="submission" date="2020-06" db="EMBL/GenBank/DDBJ databases">
        <authorList>
            <person name="Sheffer M."/>
        </authorList>
    </citation>
    <scope>NUCLEOTIDE SEQUENCE</scope>
</reference>
<gene>
    <name evidence="1" type="ORF">HNY73_010696</name>
</gene>
<reference evidence="1" key="1">
    <citation type="journal article" date="2020" name="bioRxiv">
        <title>Chromosome-level reference genome of the European wasp spider Argiope bruennichi: a resource for studies on range expansion and evolutionary adaptation.</title>
        <authorList>
            <person name="Sheffer M.M."/>
            <person name="Hoppe A."/>
            <person name="Krehenwinkel H."/>
            <person name="Uhl G."/>
            <person name="Kuss A.W."/>
            <person name="Jensen L."/>
            <person name="Jensen C."/>
            <person name="Gillespie R.G."/>
            <person name="Hoff K.J."/>
            <person name="Prost S."/>
        </authorList>
    </citation>
    <scope>NUCLEOTIDE SEQUENCE</scope>
</reference>
<name>A0A8T0F6Q7_ARGBR</name>
<sequence>MAASDKLFETNEEELSDRHVFRYNYYVRNLTGIQRWPFTRCFQTKCQVLLTSWQFEMLFQQVPGSGVVSCSITLKRIDKVNIPVMASLLVSLSRDALDNSFISEKFAKKGILPGDEINKSIPEVIPIEHMRTTYYQKIDIAVTIMIRNCHSKIKTDLERNLRHMKL</sequence>
<dbReference type="EMBL" id="JABXBU010000030">
    <property type="protein sequence ID" value="KAF8785109.1"/>
    <property type="molecule type" value="Genomic_DNA"/>
</dbReference>
<dbReference type="AlphaFoldDB" id="A0A8T0F6Q7"/>
<organism evidence="1 2">
    <name type="scientific">Argiope bruennichi</name>
    <name type="common">Wasp spider</name>
    <name type="synonym">Aranea bruennichi</name>
    <dbReference type="NCBI Taxonomy" id="94029"/>
    <lineage>
        <taxon>Eukaryota</taxon>
        <taxon>Metazoa</taxon>
        <taxon>Ecdysozoa</taxon>
        <taxon>Arthropoda</taxon>
        <taxon>Chelicerata</taxon>
        <taxon>Arachnida</taxon>
        <taxon>Araneae</taxon>
        <taxon>Araneomorphae</taxon>
        <taxon>Entelegynae</taxon>
        <taxon>Araneoidea</taxon>
        <taxon>Araneidae</taxon>
        <taxon>Argiope</taxon>
    </lineage>
</organism>
<proteinExistence type="predicted"/>
<evidence type="ECO:0000313" key="2">
    <source>
        <dbReference type="Proteomes" id="UP000807504"/>
    </source>
</evidence>
<accession>A0A8T0F6Q7</accession>